<proteinExistence type="predicted"/>
<feature type="domain" description="Heterokaryon incompatibility" evidence="1">
    <location>
        <begin position="23"/>
        <end position="107"/>
    </location>
</feature>
<dbReference type="InterPro" id="IPR010730">
    <property type="entry name" value="HET"/>
</dbReference>
<gene>
    <name evidence="2" type="ORF">QBC34DRAFT_447906</name>
</gene>
<dbReference type="EMBL" id="MU865930">
    <property type="protein sequence ID" value="KAK4450943.1"/>
    <property type="molecule type" value="Genomic_DNA"/>
</dbReference>
<accession>A0AAV9GU68</accession>
<reference evidence="2" key="2">
    <citation type="submission" date="2023-05" db="EMBL/GenBank/DDBJ databases">
        <authorList>
            <consortium name="Lawrence Berkeley National Laboratory"/>
            <person name="Steindorff A."/>
            <person name="Hensen N."/>
            <person name="Bonometti L."/>
            <person name="Westerberg I."/>
            <person name="Brannstrom I.O."/>
            <person name="Guillou S."/>
            <person name="Cros-Aarteil S."/>
            <person name="Calhoun S."/>
            <person name="Haridas S."/>
            <person name="Kuo A."/>
            <person name="Mondo S."/>
            <person name="Pangilinan J."/>
            <person name="Riley R."/>
            <person name="Labutti K."/>
            <person name="Andreopoulos B."/>
            <person name="Lipzen A."/>
            <person name="Chen C."/>
            <person name="Yanf M."/>
            <person name="Daum C."/>
            <person name="Ng V."/>
            <person name="Clum A."/>
            <person name="Ohm R."/>
            <person name="Martin F."/>
            <person name="Silar P."/>
            <person name="Natvig D."/>
            <person name="Lalanne C."/>
            <person name="Gautier V."/>
            <person name="Ament-Velasquez S.L."/>
            <person name="Kruys A."/>
            <person name="Hutchinson M.I."/>
            <person name="Powell A.J."/>
            <person name="Barry K."/>
            <person name="Miller A.N."/>
            <person name="Grigoriev I.V."/>
            <person name="Debuchy R."/>
            <person name="Gladieux P."/>
            <person name="Thoren M.H."/>
            <person name="Johannesson H."/>
        </authorList>
    </citation>
    <scope>NUCLEOTIDE SEQUENCE</scope>
    <source>
        <strain evidence="2">PSN243</strain>
    </source>
</reference>
<evidence type="ECO:0000259" key="1">
    <source>
        <dbReference type="Pfam" id="PF06985"/>
    </source>
</evidence>
<evidence type="ECO:0000313" key="3">
    <source>
        <dbReference type="Proteomes" id="UP001321760"/>
    </source>
</evidence>
<reference evidence="2" key="1">
    <citation type="journal article" date="2023" name="Mol. Phylogenet. Evol.">
        <title>Genome-scale phylogeny and comparative genomics of the fungal order Sordariales.</title>
        <authorList>
            <person name="Hensen N."/>
            <person name="Bonometti L."/>
            <person name="Westerberg I."/>
            <person name="Brannstrom I.O."/>
            <person name="Guillou S."/>
            <person name="Cros-Aarteil S."/>
            <person name="Calhoun S."/>
            <person name="Haridas S."/>
            <person name="Kuo A."/>
            <person name="Mondo S."/>
            <person name="Pangilinan J."/>
            <person name="Riley R."/>
            <person name="LaButti K."/>
            <person name="Andreopoulos B."/>
            <person name="Lipzen A."/>
            <person name="Chen C."/>
            <person name="Yan M."/>
            <person name="Daum C."/>
            <person name="Ng V."/>
            <person name="Clum A."/>
            <person name="Steindorff A."/>
            <person name="Ohm R.A."/>
            <person name="Martin F."/>
            <person name="Silar P."/>
            <person name="Natvig D.O."/>
            <person name="Lalanne C."/>
            <person name="Gautier V."/>
            <person name="Ament-Velasquez S.L."/>
            <person name="Kruys A."/>
            <person name="Hutchinson M.I."/>
            <person name="Powell A.J."/>
            <person name="Barry K."/>
            <person name="Miller A.N."/>
            <person name="Grigoriev I.V."/>
            <person name="Debuchy R."/>
            <person name="Gladieux P."/>
            <person name="Hiltunen Thoren M."/>
            <person name="Johannesson H."/>
        </authorList>
    </citation>
    <scope>NUCLEOTIDE SEQUENCE</scope>
    <source>
        <strain evidence="2">PSN243</strain>
    </source>
</reference>
<evidence type="ECO:0000313" key="2">
    <source>
        <dbReference type="EMBL" id="KAK4450943.1"/>
    </source>
</evidence>
<name>A0AAV9GU68_9PEZI</name>
<dbReference type="PANTHER" id="PTHR10622:SF12">
    <property type="entry name" value="HET DOMAIN-CONTAINING PROTEIN"/>
    <property type="match status" value="1"/>
</dbReference>
<organism evidence="2 3">
    <name type="scientific">Podospora aff. communis PSN243</name>
    <dbReference type="NCBI Taxonomy" id="3040156"/>
    <lineage>
        <taxon>Eukaryota</taxon>
        <taxon>Fungi</taxon>
        <taxon>Dikarya</taxon>
        <taxon>Ascomycota</taxon>
        <taxon>Pezizomycotina</taxon>
        <taxon>Sordariomycetes</taxon>
        <taxon>Sordariomycetidae</taxon>
        <taxon>Sordariales</taxon>
        <taxon>Podosporaceae</taxon>
        <taxon>Podospora</taxon>
    </lineage>
</organism>
<comment type="caution">
    <text evidence="2">The sequence shown here is derived from an EMBL/GenBank/DDBJ whole genome shotgun (WGS) entry which is preliminary data.</text>
</comment>
<dbReference type="AlphaFoldDB" id="A0AAV9GU68"/>
<dbReference type="Proteomes" id="UP001321760">
    <property type="component" value="Unassembled WGS sequence"/>
</dbReference>
<dbReference type="PANTHER" id="PTHR10622">
    <property type="entry name" value="HET DOMAIN-CONTAINING PROTEIN"/>
    <property type="match status" value="1"/>
</dbReference>
<protein>
    <submittedName>
        <fullName evidence="2">Heterokaryon incompatibility protein-domain-containing protein</fullName>
    </submittedName>
</protein>
<keyword evidence="3" id="KW-1185">Reference proteome</keyword>
<dbReference type="Pfam" id="PF06985">
    <property type="entry name" value="HET"/>
    <property type="match status" value="1"/>
</dbReference>
<sequence>MWLINTTTLDLEYFIAPEKAPPYAVLSHTWGDEELSFAEFRCLDDAARHKRGYDKIHKTCQFARDAGIQYAWVDTCCIDKSSSAELTEAINSMYNYYRRSVICYAYIDDWLPDMDWVAIAQQRPLRWFTRGWTLQELIAPKQVQFCDASWTGRGFKGDPAVMRDLSRITQPMRQSSYEIVAV</sequence>